<gene>
    <name evidence="2" type="ORF">LMG29542_06381</name>
</gene>
<keyword evidence="3" id="KW-1185">Reference proteome</keyword>
<sequence>MGMHIGDIGHGYHETNTYRAEPGASEANPGHTDSPARPGASQTGGESGTNTVGTLLRPAASATRRPSDGTRNPAQGTGANGAAVPARYIAKPDGELQSDSANPGIFVDGKGQRYLQHDGNWYRASRDNANGAWRVVQQDDPVKPGIAIERNANGQWHTDNVVGLRGGGGSEADKARAEAAVHAKKTELQTKQAEGTTKKAELDSACRARAGAENRIADLDSKKYDATRRLHEASAQASLYRRQAEQATRDYEDAKRRYESSQPRSSTQRADLPPGIRAIVLHNTASRMTSVFADESTMDAAQWQQRKYQDSHREWEGKRRDAESELSRIDAHLNEAWRDKVHAEDNQSTLELDSATLESDRLNLERQLADLERERAKLD</sequence>
<dbReference type="Proteomes" id="UP000494363">
    <property type="component" value="Unassembled WGS sequence"/>
</dbReference>
<evidence type="ECO:0000313" key="3">
    <source>
        <dbReference type="Proteomes" id="UP000494363"/>
    </source>
</evidence>
<evidence type="ECO:0000256" key="1">
    <source>
        <dbReference type="SAM" id="MobiDB-lite"/>
    </source>
</evidence>
<dbReference type="AlphaFoldDB" id="A0A6J5EVB3"/>
<proteinExistence type="predicted"/>
<reference evidence="2 3" key="1">
    <citation type="submission" date="2020-04" db="EMBL/GenBank/DDBJ databases">
        <authorList>
            <person name="De Canck E."/>
        </authorList>
    </citation>
    <scope>NUCLEOTIDE SEQUENCE [LARGE SCALE GENOMIC DNA]</scope>
    <source>
        <strain evidence="2 3">LMG 29542</strain>
    </source>
</reference>
<name>A0A6J5EVB3_9BURK</name>
<accession>A0A6J5EVB3</accession>
<protein>
    <submittedName>
        <fullName evidence="2">Uncharacterized protein</fullName>
    </submittedName>
</protein>
<evidence type="ECO:0000313" key="2">
    <source>
        <dbReference type="EMBL" id="CAB3770518.1"/>
    </source>
</evidence>
<feature type="compositionally biased region" description="Polar residues" evidence="1">
    <location>
        <begin position="40"/>
        <end position="53"/>
    </location>
</feature>
<feature type="region of interest" description="Disordered" evidence="1">
    <location>
        <begin position="235"/>
        <end position="273"/>
    </location>
</feature>
<dbReference type="EMBL" id="CADIKH010000046">
    <property type="protein sequence ID" value="CAB3770518.1"/>
    <property type="molecule type" value="Genomic_DNA"/>
</dbReference>
<organism evidence="2 3">
    <name type="scientific">Paraburkholderia humisilvae</name>
    <dbReference type="NCBI Taxonomy" id="627669"/>
    <lineage>
        <taxon>Bacteria</taxon>
        <taxon>Pseudomonadati</taxon>
        <taxon>Pseudomonadota</taxon>
        <taxon>Betaproteobacteria</taxon>
        <taxon>Burkholderiales</taxon>
        <taxon>Burkholderiaceae</taxon>
        <taxon>Paraburkholderia</taxon>
    </lineage>
</organism>
<feature type="compositionally biased region" description="Basic and acidic residues" evidence="1">
    <location>
        <begin position="242"/>
        <end position="259"/>
    </location>
</feature>
<feature type="region of interest" description="Disordered" evidence="1">
    <location>
        <begin position="1"/>
        <end position="84"/>
    </location>
</feature>
<feature type="compositionally biased region" description="Polar residues" evidence="1">
    <location>
        <begin position="260"/>
        <end position="269"/>
    </location>
</feature>